<protein>
    <submittedName>
        <fullName evidence="2">Uncharacterized protein YrrD, contains PRC-barrel domain</fullName>
    </submittedName>
</protein>
<dbReference type="SUPFAM" id="SSF50346">
    <property type="entry name" value="PRC-barrel domain"/>
    <property type="match status" value="2"/>
</dbReference>
<dbReference type="Pfam" id="PF05239">
    <property type="entry name" value="PRC"/>
    <property type="match status" value="1"/>
</dbReference>
<dbReference type="InterPro" id="IPR011033">
    <property type="entry name" value="PRC_barrel-like_sf"/>
</dbReference>
<dbReference type="Proteomes" id="UP000190285">
    <property type="component" value="Unassembled WGS sequence"/>
</dbReference>
<name>A0A1T5L245_9FIRM</name>
<proteinExistence type="predicted"/>
<dbReference type="AlphaFoldDB" id="A0A1T5L245"/>
<gene>
    <name evidence="2" type="ORF">SAMN02194393_02302</name>
</gene>
<dbReference type="RefSeq" id="WP_079491771.1">
    <property type="nucleotide sequence ID" value="NZ_FUZT01000005.1"/>
</dbReference>
<keyword evidence="3" id="KW-1185">Reference proteome</keyword>
<evidence type="ECO:0000313" key="2">
    <source>
        <dbReference type="EMBL" id="SKC69775.1"/>
    </source>
</evidence>
<accession>A0A1T5L245</accession>
<dbReference type="STRING" id="36842.SAMN02194393_02302"/>
<evidence type="ECO:0000259" key="1">
    <source>
        <dbReference type="Pfam" id="PF05239"/>
    </source>
</evidence>
<dbReference type="EMBL" id="FUZT01000005">
    <property type="protein sequence ID" value="SKC69775.1"/>
    <property type="molecule type" value="Genomic_DNA"/>
</dbReference>
<feature type="domain" description="PRC-barrel" evidence="1">
    <location>
        <begin position="91"/>
        <end position="130"/>
    </location>
</feature>
<reference evidence="2 3" key="1">
    <citation type="submission" date="2017-02" db="EMBL/GenBank/DDBJ databases">
        <authorList>
            <person name="Peterson S.W."/>
        </authorList>
    </citation>
    <scope>NUCLEOTIDE SEQUENCE [LARGE SCALE GENOMIC DNA]</scope>
    <source>
        <strain evidence="2 3">M1</strain>
    </source>
</reference>
<dbReference type="Gene3D" id="2.30.30.240">
    <property type="entry name" value="PRC-barrel domain"/>
    <property type="match status" value="2"/>
</dbReference>
<evidence type="ECO:0000313" key="3">
    <source>
        <dbReference type="Proteomes" id="UP000190285"/>
    </source>
</evidence>
<organism evidence="2 3">
    <name type="scientific">Maledivibacter halophilus</name>
    <dbReference type="NCBI Taxonomy" id="36842"/>
    <lineage>
        <taxon>Bacteria</taxon>
        <taxon>Bacillati</taxon>
        <taxon>Bacillota</taxon>
        <taxon>Clostridia</taxon>
        <taxon>Peptostreptococcales</taxon>
        <taxon>Caminicellaceae</taxon>
        <taxon>Maledivibacter</taxon>
    </lineage>
</organism>
<dbReference type="OrthoDB" id="1707618at2"/>
<sequence length="179" mass="20228">MLKTSDLIGFPILCADEKNFIGEVKDAILDLDSCRLSGLIIDYGSIIHYTRVIDFNSIYGISKNEVIVKFKKNIQQIKNFKLNEKFMKKSEKIVGVEVVENEGKLLGFIKDVIFEEKSGNILGFILTNGVIDDIFNGMEILPLDGPIVFNKNKFIISRNSRKSILKNIGGLKKLLELEQ</sequence>
<dbReference type="InterPro" id="IPR027275">
    <property type="entry name" value="PRC-brl_dom"/>
</dbReference>